<dbReference type="PANTHER" id="PTHR15921">
    <property type="entry name" value="PRE-MRNA CLEAVAGE COMPLEX II"/>
    <property type="match status" value="1"/>
</dbReference>
<comment type="caution">
    <text evidence="2">The sequence shown here is derived from an EMBL/GenBank/DDBJ whole genome shotgun (WGS) entry which is preliminary data.</text>
</comment>
<gene>
    <name evidence="2" type="ORF">HUJ06_022914</name>
</gene>
<feature type="domain" description="PCFS4-like zinc finger" evidence="1">
    <location>
        <begin position="71"/>
        <end position="136"/>
    </location>
</feature>
<dbReference type="AlphaFoldDB" id="A0A822XQL8"/>
<dbReference type="GO" id="GO:0003729">
    <property type="term" value="F:mRNA binding"/>
    <property type="evidence" value="ECO:0007669"/>
    <property type="project" value="InterPro"/>
</dbReference>
<name>A0A822XQL8_NELNU</name>
<dbReference type="Pfam" id="PF23228">
    <property type="entry name" value="zf_PCFS4"/>
    <property type="match status" value="1"/>
</dbReference>
<proteinExistence type="predicted"/>
<protein>
    <recommendedName>
        <fullName evidence="1">PCFS4-like zinc finger domain-containing protein</fullName>
    </recommendedName>
</protein>
<reference evidence="2 3" key="1">
    <citation type="journal article" date="2020" name="Mol. Biol. Evol.">
        <title>Distinct Expression and Methylation Patterns for Genes with Different Fates following a Single Whole-Genome Duplication in Flowering Plants.</title>
        <authorList>
            <person name="Shi T."/>
            <person name="Rahmani R.S."/>
            <person name="Gugger P.F."/>
            <person name="Wang M."/>
            <person name="Li H."/>
            <person name="Zhang Y."/>
            <person name="Li Z."/>
            <person name="Wang Q."/>
            <person name="Van de Peer Y."/>
            <person name="Marchal K."/>
            <person name="Chen J."/>
        </authorList>
    </citation>
    <scope>NUCLEOTIDE SEQUENCE [LARGE SCALE GENOMIC DNA]</scope>
    <source>
        <tissue evidence="2">Leaf</tissue>
    </source>
</reference>
<accession>A0A822XQL8</accession>
<evidence type="ECO:0000313" key="2">
    <source>
        <dbReference type="EMBL" id="DAD21451.1"/>
    </source>
</evidence>
<dbReference type="GO" id="GO:0006369">
    <property type="term" value="P:termination of RNA polymerase II transcription"/>
    <property type="evidence" value="ECO:0007669"/>
    <property type="project" value="InterPro"/>
</dbReference>
<dbReference type="EMBL" id="DUZY01000001">
    <property type="protein sequence ID" value="DAD21451.1"/>
    <property type="molecule type" value="Genomic_DNA"/>
</dbReference>
<organism evidence="2 3">
    <name type="scientific">Nelumbo nucifera</name>
    <name type="common">Sacred lotus</name>
    <dbReference type="NCBI Taxonomy" id="4432"/>
    <lineage>
        <taxon>Eukaryota</taxon>
        <taxon>Viridiplantae</taxon>
        <taxon>Streptophyta</taxon>
        <taxon>Embryophyta</taxon>
        <taxon>Tracheophyta</taxon>
        <taxon>Spermatophyta</taxon>
        <taxon>Magnoliopsida</taxon>
        <taxon>Proteales</taxon>
        <taxon>Nelumbonaceae</taxon>
        <taxon>Nelumbo</taxon>
    </lineage>
</organism>
<dbReference type="InterPro" id="IPR057242">
    <property type="entry name" value="PCFS4-like"/>
</dbReference>
<evidence type="ECO:0000313" key="3">
    <source>
        <dbReference type="Proteomes" id="UP000607653"/>
    </source>
</evidence>
<dbReference type="PANTHER" id="PTHR15921:SF12">
    <property type="entry name" value="POLYADENYLATION AND CLEAVAGE FACTOR HOMOLOG 4"/>
    <property type="match status" value="1"/>
</dbReference>
<keyword evidence="3" id="KW-1185">Reference proteome</keyword>
<dbReference type="Proteomes" id="UP000607653">
    <property type="component" value="Unassembled WGS sequence"/>
</dbReference>
<evidence type="ECO:0000259" key="1">
    <source>
        <dbReference type="Pfam" id="PF23228"/>
    </source>
</evidence>
<dbReference type="GO" id="GO:0031124">
    <property type="term" value="P:mRNA 3'-end processing"/>
    <property type="evidence" value="ECO:0007669"/>
    <property type="project" value="InterPro"/>
</dbReference>
<dbReference type="InterPro" id="IPR045154">
    <property type="entry name" value="PCF11-like"/>
</dbReference>
<dbReference type="GO" id="GO:0000993">
    <property type="term" value="F:RNA polymerase II complex binding"/>
    <property type="evidence" value="ECO:0007669"/>
    <property type="project" value="InterPro"/>
</dbReference>
<sequence>MLIFQDSALLVAYVSSAKRNTVVTWIGTLQRIRYTGFVSTNVWLNGAKALGVDAIPGFLPTEVVAEKKNDKEMVDHADENQNVCVLCGEPFDDFYSDEIEEGMYKGAVYLNAPDGTPTNMDKSQLGPIVHAKCKSESTVVPPEDFAR</sequence>